<evidence type="ECO:0000259" key="1">
    <source>
        <dbReference type="Pfam" id="PF01966"/>
    </source>
</evidence>
<dbReference type="RefSeq" id="WP_069154494.1">
    <property type="nucleotide sequence ID" value="NZ_MCGH01000003.1"/>
</dbReference>
<evidence type="ECO:0000313" key="2">
    <source>
        <dbReference type="EMBL" id="ODM04309.1"/>
    </source>
</evidence>
<gene>
    <name evidence="2" type="ORF">BEI61_05116</name>
</gene>
<dbReference type="EMBL" id="MCGH01000003">
    <property type="protein sequence ID" value="ODM04309.1"/>
    <property type="molecule type" value="Genomic_DNA"/>
</dbReference>
<dbReference type="Pfam" id="PF01966">
    <property type="entry name" value="HD"/>
    <property type="match status" value="1"/>
</dbReference>
<dbReference type="Gene3D" id="1.10.3210.10">
    <property type="entry name" value="Hypothetical protein af1432"/>
    <property type="match status" value="1"/>
</dbReference>
<comment type="caution">
    <text evidence="2">The sequence shown here is derived from an EMBL/GenBank/DDBJ whole genome shotgun (WGS) entry which is preliminary data.</text>
</comment>
<reference evidence="2 3" key="1">
    <citation type="submission" date="2016-07" db="EMBL/GenBank/DDBJ databases">
        <title>Characterization of isolates of Eisenbergiella tayi derived from blood cultures, using whole genome sequencing.</title>
        <authorList>
            <person name="Burdz T."/>
            <person name="Wiebe D."/>
            <person name="Huynh C."/>
            <person name="Bernard K."/>
        </authorList>
    </citation>
    <scope>NUCLEOTIDE SEQUENCE [LARGE SCALE GENOMIC DNA]</scope>
    <source>
        <strain evidence="2 3">NML 110608</strain>
    </source>
</reference>
<name>A0A1E3A6Q8_9FIRM</name>
<proteinExistence type="predicted"/>
<evidence type="ECO:0000313" key="3">
    <source>
        <dbReference type="Proteomes" id="UP000094067"/>
    </source>
</evidence>
<feature type="domain" description="HD" evidence="1">
    <location>
        <begin position="11"/>
        <end position="65"/>
    </location>
</feature>
<accession>A0A1E3A6Q8</accession>
<dbReference type="SUPFAM" id="SSF109604">
    <property type="entry name" value="HD-domain/PDEase-like"/>
    <property type="match status" value="1"/>
</dbReference>
<dbReference type="InterPro" id="IPR006674">
    <property type="entry name" value="HD_domain"/>
</dbReference>
<dbReference type="AlphaFoldDB" id="A0A1E3A6Q8"/>
<protein>
    <recommendedName>
        <fullName evidence="1">HD domain-containing protein</fullName>
    </recommendedName>
</protein>
<dbReference type="Proteomes" id="UP000094067">
    <property type="component" value="Unassembled WGS sequence"/>
</dbReference>
<sequence>MERQRRIRTYENHHIYGAEIAGAFLREFGYDKTKLELVQKCILNHRGSKVMEKQSPEEICVADADFDAVPSLFYLAYVQRKLGIDDGIDFVQNKLNRSYQKLSERWKEIYKDKYEQVISLLV</sequence>
<organism evidence="2 3">
    <name type="scientific">Eisenbergiella tayi</name>
    <dbReference type="NCBI Taxonomy" id="1432052"/>
    <lineage>
        <taxon>Bacteria</taxon>
        <taxon>Bacillati</taxon>
        <taxon>Bacillota</taxon>
        <taxon>Clostridia</taxon>
        <taxon>Lachnospirales</taxon>
        <taxon>Lachnospiraceae</taxon>
        <taxon>Eisenbergiella</taxon>
    </lineage>
</organism>